<dbReference type="CDD" id="cd07129">
    <property type="entry name" value="ALDH_KGSADH"/>
    <property type="match status" value="1"/>
</dbReference>
<dbReference type="Gene3D" id="3.40.309.10">
    <property type="entry name" value="Aldehyde Dehydrogenase, Chain A, domain 2"/>
    <property type="match status" value="1"/>
</dbReference>
<dbReference type="RefSeq" id="WP_179430724.1">
    <property type="nucleotide sequence ID" value="NZ_BAABLC010000003.1"/>
</dbReference>
<dbReference type="EC" id="1.2.1.4" evidence="4"/>
<evidence type="ECO:0000256" key="1">
    <source>
        <dbReference type="ARBA" id="ARBA00023002"/>
    </source>
</evidence>
<evidence type="ECO:0000259" key="3">
    <source>
        <dbReference type="Pfam" id="PF00171"/>
    </source>
</evidence>
<dbReference type="InterPro" id="IPR015590">
    <property type="entry name" value="Aldehyde_DH_dom"/>
</dbReference>
<comment type="caution">
    <text evidence="4">The sequence shown here is derived from an EMBL/GenBank/DDBJ whole genome shotgun (WGS) entry which is preliminary data.</text>
</comment>
<name>A0A7Y9ET04_9MICO</name>
<keyword evidence="1 4" id="KW-0560">Oxidoreductase</keyword>
<dbReference type="Proteomes" id="UP000552045">
    <property type="component" value="Unassembled WGS sequence"/>
</dbReference>
<gene>
    <name evidence="4" type="ORF">BKA02_000361</name>
</gene>
<evidence type="ECO:0000313" key="4">
    <source>
        <dbReference type="EMBL" id="NYD53306.1"/>
    </source>
</evidence>
<dbReference type="Gene3D" id="3.40.605.10">
    <property type="entry name" value="Aldehyde Dehydrogenase, Chain A, domain 1"/>
    <property type="match status" value="1"/>
</dbReference>
<dbReference type="SUPFAM" id="SSF53720">
    <property type="entry name" value="ALDH-like"/>
    <property type="match status" value="1"/>
</dbReference>
<dbReference type="AlphaFoldDB" id="A0A7Y9ET04"/>
<dbReference type="InterPro" id="IPR016162">
    <property type="entry name" value="Ald_DH_N"/>
</dbReference>
<dbReference type="InterPro" id="IPR044151">
    <property type="entry name" value="ALDH_KGSADH"/>
</dbReference>
<dbReference type="PANTHER" id="PTHR43353:SF3">
    <property type="entry name" value="ALDEHYDE DEHYDROGENASE-RELATED"/>
    <property type="match status" value="1"/>
</dbReference>
<dbReference type="InterPro" id="IPR050740">
    <property type="entry name" value="Aldehyde_DH_Superfamily"/>
</dbReference>
<feature type="region of interest" description="Disordered" evidence="2">
    <location>
        <begin position="472"/>
        <end position="496"/>
    </location>
</feature>
<dbReference type="PANTHER" id="PTHR43353">
    <property type="entry name" value="SUCCINATE-SEMIALDEHYDE DEHYDROGENASE, MITOCHONDRIAL"/>
    <property type="match status" value="1"/>
</dbReference>
<dbReference type="EMBL" id="JACCBH010000001">
    <property type="protein sequence ID" value="NYD53306.1"/>
    <property type="molecule type" value="Genomic_DNA"/>
</dbReference>
<organism evidence="4 5">
    <name type="scientific">Microbacterium pseudoresistens</name>
    <dbReference type="NCBI Taxonomy" id="640634"/>
    <lineage>
        <taxon>Bacteria</taxon>
        <taxon>Bacillati</taxon>
        <taxon>Actinomycetota</taxon>
        <taxon>Actinomycetes</taxon>
        <taxon>Micrococcales</taxon>
        <taxon>Microbacteriaceae</taxon>
        <taxon>Microbacterium</taxon>
    </lineage>
</organism>
<reference evidence="4 5" key="1">
    <citation type="submission" date="2020-07" db="EMBL/GenBank/DDBJ databases">
        <title>Sequencing the genomes of 1000 actinobacteria strains.</title>
        <authorList>
            <person name="Klenk H.-P."/>
        </authorList>
    </citation>
    <scope>NUCLEOTIDE SEQUENCE [LARGE SCALE GENOMIC DNA]</scope>
    <source>
        <strain evidence="4 5">DSM 22185</strain>
    </source>
</reference>
<evidence type="ECO:0000313" key="5">
    <source>
        <dbReference type="Proteomes" id="UP000552045"/>
    </source>
</evidence>
<dbReference type="InterPro" id="IPR016161">
    <property type="entry name" value="Ald_DH/histidinol_DH"/>
</dbReference>
<keyword evidence="5" id="KW-1185">Reference proteome</keyword>
<feature type="domain" description="Aldehyde dehydrogenase" evidence="3">
    <location>
        <begin position="2"/>
        <end position="401"/>
    </location>
</feature>
<accession>A0A7Y9ET04</accession>
<sequence length="496" mass="52418">MTSADVEQIASNAAAAAPTWSRIPLNDRARLLVNTANQLESARAELVALASEETGLGEERLNNELTRTVVQARLFGDVAARGEFLDVRIDEHDDQFVLGPRPDLRRYLVPIGPVLNFAASNFPFAFSVFGGDSVSALAAGCPVIVKLHSGHPRLGARTTQLVQEAVRDEGHPDGVFQSISGQAAGVELLQDPRIRAGSFTGSTRIGTYLARIAAERPTPIPFYGELGSVNPVFVFPGALGDDEALAQGLAASVSSSAGQLCTKPGFVFVPAGTGWASTVAEALSPTPAHRLLTPSISTSFEESVDSALRAGVTGVLRGSVRTEDGLAWVTPSLLQTDTAHLLAHPDLADELFGPATILVEYEHIDQALTAATQLFPGNLTCTIHAADNDDQVDVERVLAWGIEHAGRVLYGGWPTGVGVTGAQQHGGPWPATTDAQSTAVGTASIQRFLRPVALQNVPERLRPTVLADANHWKVPQSRNAEGPSQAWGDSVRAVEP</sequence>
<dbReference type="GO" id="GO:0033721">
    <property type="term" value="F:aldehyde dehydrogenase (NADP+) activity"/>
    <property type="evidence" value="ECO:0007669"/>
    <property type="project" value="UniProtKB-EC"/>
</dbReference>
<dbReference type="Pfam" id="PF00171">
    <property type="entry name" value="Aldedh"/>
    <property type="match status" value="1"/>
</dbReference>
<dbReference type="InterPro" id="IPR016163">
    <property type="entry name" value="Ald_DH_C"/>
</dbReference>
<protein>
    <submittedName>
        <fullName evidence="4">NADP-dependent aldehyde dehydrogenase</fullName>
        <ecNumber evidence="4">1.2.1.4</ecNumber>
    </submittedName>
</protein>
<evidence type="ECO:0000256" key="2">
    <source>
        <dbReference type="SAM" id="MobiDB-lite"/>
    </source>
</evidence>
<proteinExistence type="predicted"/>